<feature type="compositionally biased region" description="Basic residues" evidence="2">
    <location>
        <begin position="23"/>
        <end position="32"/>
    </location>
</feature>
<evidence type="ECO:0000259" key="3">
    <source>
        <dbReference type="PROSITE" id="PS50089"/>
    </source>
</evidence>
<proteinExistence type="predicted"/>
<feature type="compositionally biased region" description="Polar residues" evidence="2">
    <location>
        <begin position="7"/>
        <end position="17"/>
    </location>
</feature>
<evidence type="ECO:0000256" key="2">
    <source>
        <dbReference type="SAM" id="MobiDB-lite"/>
    </source>
</evidence>
<dbReference type="Gene3D" id="3.30.40.10">
    <property type="entry name" value="Zinc/RING finger domain, C3HC4 (zinc finger)"/>
    <property type="match status" value="1"/>
</dbReference>
<keyword evidence="1" id="KW-0863">Zinc-finger</keyword>
<dbReference type="EMBL" id="LR862144">
    <property type="protein sequence ID" value="CAD1824394.1"/>
    <property type="molecule type" value="Genomic_DNA"/>
</dbReference>
<dbReference type="InterPro" id="IPR001841">
    <property type="entry name" value="Znf_RING"/>
</dbReference>
<gene>
    <name evidence="4" type="ORF">CB5_LOCUS7605</name>
</gene>
<keyword evidence="1" id="KW-0862">Zinc</keyword>
<keyword evidence="1" id="KW-0479">Metal-binding</keyword>
<evidence type="ECO:0000256" key="1">
    <source>
        <dbReference type="PROSITE-ProRule" id="PRU00175"/>
    </source>
</evidence>
<sequence length="201" mass="23645">MERVRQYVTTINGTSTLDDQRHFHPRPPRPRRNPRLLLLLRRRRAPRGLARHRLYDELRGRRVVRRRRLLPRRRPPRPFLPGSLDALSFDLDEAIAKRPPPHLPDTVLYKQELTILHTHIHDDRLLAIRDLLDEIGAATRLAGARCGACHALLRRELDFLRLPCSHAFHNYCIFKAFRSDTRCPHLSPEISPERCLNFSSY</sequence>
<dbReference type="SUPFAM" id="SSF57850">
    <property type="entry name" value="RING/U-box"/>
    <property type="match status" value="1"/>
</dbReference>
<feature type="domain" description="RING-type" evidence="3">
    <location>
        <begin position="146"/>
        <end position="184"/>
    </location>
</feature>
<dbReference type="GO" id="GO:0008270">
    <property type="term" value="F:zinc ion binding"/>
    <property type="evidence" value="ECO:0007669"/>
    <property type="project" value="UniProtKB-KW"/>
</dbReference>
<accession>A0A6V7P1F1</accession>
<evidence type="ECO:0000313" key="4">
    <source>
        <dbReference type="EMBL" id="CAD1824394.1"/>
    </source>
</evidence>
<dbReference type="AlphaFoldDB" id="A0A6V7P1F1"/>
<reference evidence="4" key="1">
    <citation type="submission" date="2020-07" db="EMBL/GenBank/DDBJ databases">
        <authorList>
            <person name="Lin J."/>
        </authorList>
    </citation>
    <scope>NUCLEOTIDE SEQUENCE</scope>
</reference>
<feature type="region of interest" description="Disordered" evidence="2">
    <location>
        <begin position="1"/>
        <end position="32"/>
    </location>
</feature>
<protein>
    <recommendedName>
        <fullName evidence="3">RING-type domain-containing protein</fullName>
    </recommendedName>
</protein>
<dbReference type="PROSITE" id="PS50089">
    <property type="entry name" value="ZF_RING_2"/>
    <property type="match status" value="1"/>
</dbReference>
<organism evidence="4">
    <name type="scientific">Ananas comosus var. bracteatus</name>
    <name type="common">red pineapple</name>
    <dbReference type="NCBI Taxonomy" id="296719"/>
    <lineage>
        <taxon>Eukaryota</taxon>
        <taxon>Viridiplantae</taxon>
        <taxon>Streptophyta</taxon>
        <taxon>Embryophyta</taxon>
        <taxon>Tracheophyta</taxon>
        <taxon>Spermatophyta</taxon>
        <taxon>Magnoliopsida</taxon>
        <taxon>Liliopsida</taxon>
        <taxon>Poales</taxon>
        <taxon>Bromeliaceae</taxon>
        <taxon>Bromelioideae</taxon>
        <taxon>Ananas</taxon>
    </lineage>
</organism>
<dbReference type="InterPro" id="IPR013083">
    <property type="entry name" value="Znf_RING/FYVE/PHD"/>
</dbReference>
<name>A0A6V7P1F1_ANACO</name>